<comment type="caution">
    <text evidence="3">The sequence shown here is derived from an EMBL/GenBank/DDBJ whole genome shotgun (WGS) entry which is preliminary data.</text>
</comment>
<sequence length="392" mass="42772">MLICGTALAAAGLLGIALQMGNTTPGPEPGLRSGQGAAAASESAGEAHSPCEVCTPCASPPQAAPPASPEPSVPPIPAVAAKWPAGPREKACKNRPFVERPGWGVADLIPELRPGANGRATAAAEARTKFGATMFSFGVTYDKNHDLAVESERIWARAMPGFIWYSTQPDERLRGRLIVLDHCVPPVYDQMTNRMIDVWAHVWTHWHGYSWYMRLWDDNWVDIERMLPAAMKMHLINDERGFKELAHHGRLGDSPYYPGHLFVGGGASSFLSGASVAAWMGSPQTLSGMADCVRFLGDTLGTGNFAEDVHLTECQLRAGVRLYRVVGLSSQGYGVRNVGAWKTLTAHEVRCRHPFHEVPAEPQGPIITMHYMKKEHLLELEKVLQEPCPPDQ</sequence>
<evidence type="ECO:0000256" key="1">
    <source>
        <dbReference type="SAM" id="MobiDB-lite"/>
    </source>
</evidence>
<feature type="chain" id="PRO_5023072384" description="Hexosyltransferase" evidence="2">
    <location>
        <begin position="24"/>
        <end position="392"/>
    </location>
</feature>
<evidence type="ECO:0000313" key="4">
    <source>
        <dbReference type="Proteomes" id="UP000325113"/>
    </source>
</evidence>
<evidence type="ECO:0008006" key="5">
    <source>
        <dbReference type="Google" id="ProtNLM"/>
    </source>
</evidence>
<accession>A0A5A8CHY7</accession>
<evidence type="ECO:0000256" key="2">
    <source>
        <dbReference type="SAM" id="SignalP"/>
    </source>
</evidence>
<dbReference type="EMBL" id="VLTM01000108">
    <property type="protein sequence ID" value="KAA0152237.1"/>
    <property type="molecule type" value="Genomic_DNA"/>
</dbReference>
<proteinExistence type="predicted"/>
<evidence type="ECO:0000313" key="3">
    <source>
        <dbReference type="EMBL" id="KAA0152237.1"/>
    </source>
</evidence>
<dbReference type="Proteomes" id="UP000325113">
    <property type="component" value="Unassembled WGS sequence"/>
</dbReference>
<name>A0A5A8CHY7_CAFRO</name>
<keyword evidence="2" id="KW-0732">Signal</keyword>
<protein>
    <recommendedName>
        <fullName evidence="5">Hexosyltransferase</fullName>
    </recommendedName>
</protein>
<gene>
    <name evidence="3" type="ORF">FNF31_06668</name>
</gene>
<dbReference type="AlphaFoldDB" id="A0A5A8CHY7"/>
<feature type="signal peptide" evidence="2">
    <location>
        <begin position="1"/>
        <end position="23"/>
    </location>
</feature>
<organism evidence="3 4">
    <name type="scientific">Cafeteria roenbergensis</name>
    <name type="common">Marine flagellate</name>
    <dbReference type="NCBI Taxonomy" id="33653"/>
    <lineage>
        <taxon>Eukaryota</taxon>
        <taxon>Sar</taxon>
        <taxon>Stramenopiles</taxon>
        <taxon>Bigyra</taxon>
        <taxon>Opalozoa</taxon>
        <taxon>Bicosoecida</taxon>
        <taxon>Cafeteriaceae</taxon>
        <taxon>Cafeteria</taxon>
    </lineage>
</organism>
<reference evidence="3 4" key="1">
    <citation type="submission" date="2019-07" db="EMBL/GenBank/DDBJ databases">
        <title>Genomes of Cafeteria roenbergensis.</title>
        <authorList>
            <person name="Fischer M.G."/>
            <person name="Hackl T."/>
            <person name="Roman M."/>
        </authorList>
    </citation>
    <scope>NUCLEOTIDE SEQUENCE [LARGE SCALE GENOMIC DNA]</scope>
    <source>
        <strain evidence="3 4">Cflag</strain>
    </source>
</reference>
<feature type="region of interest" description="Disordered" evidence="1">
    <location>
        <begin position="25"/>
        <end position="44"/>
    </location>
</feature>